<feature type="chain" id="PRO_5032829869" evidence="3">
    <location>
        <begin position="30"/>
        <end position="438"/>
    </location>
</feature>
<evidence type="ECO:0000313" key="5">
    <source>
        <dbReference type="Proteomes" id="UP000588068"/>
    </source>
</evidence>
<keyword evidence="3" id="KW-0732">Signal</keyword>
<feature type="coiled-coil region" evidence="1">
    <location>
        <begin position="35"/>
        <end position="69"/>
    </location>
</feature>
<evidence type="ECO:0000256" key="2">
    <source>
        <dbReference type="SAM" id="MobiDB-lite"/>
    </source>
</evidence>
<feature type="region of interest" description="Disordered" evidence="2">
    <location>
        <begin position="100"/>
        <end position="119"/>
    </location>
</feature>
<reference evidence="4 5" key="1">
    <citation type="submission" date="2020-08" db="EMBL/GenBank/DDBJ databases">
        <title>Genomic Encyclopedia of Type Strains, Phase IV (KMG-IV): sequencing the most valuable type-strain genomes for metagenomic binning, comparative biology and taxonomic classification.</title>
        <authorList>
            <person name="Goeker M."/>
        </authorList>
    </citation>
    <scope>NUCLEOTIDE SEQUENCE [LARGE SCALE GENOMIC DNA]</scope>
    <source>
        <strain evidence="4 5">DSM 26723</strain>
    </source>
</reference>
<dbReference type="RefSeq" id="WP_221304325.1">
    <property type="nucleotide sequence ID" value="NZ_JACHHZ010000005.1"/>
</dbReference>
<gene>
    <name evidence="4" type="ORF">HNQ60_004039</name>
</gene>
<name>A0A841HS65_9GAMM</name>
<feature type="signal peptide" evidence="3">
    <location>
        <begin position="1"/>
        <end position="29"/>
    </location>
</feature>
<proteinExistence type="predicted"/>
<protein>
    <submittedName>
        <fullName evidence="4">Putative coiled-coil protein SlyX</fullName>
    </submittedName>
</protein>
<dbReference type="AlphaFoldDB" id="A0A841HS65"/>
<organism evidence="4 5">
    <name type="scientific">Povalibacter uvarum</name>
    <dbReference type="NCBI Taxonomy" id="732238"/>
    <lineage>
        <taxon>Bacteria</taxon>
        <taxon>Pseudomonadati</taxon>
        <taxon>Pseudomonadota</taxon>
        <taxon>Gammaproteobacteria</taxon>
        <taxon>Steroidobacterales</taxon>
        <taxon>Steroidobacteraceae</taxon>
        <taxon>Povalibacter</taxon>
    </lineage>
</organism>
<comment type="caution">
    <text evidence="4">The sequence shown here is derived from an EMBL/GenBank/DDBJ whole genome shotgun (WGS) entry which is preliminary data.</text>
</comment>
<dbReference type="Proteomes" id="UP000588068">
    <property type="component" value="Unassembled WGS sequence"/>
</dbReference>
<keyword evidence="5" id="KW-1185">Reference proteome</keyword>
<keyword evidence="1" id="KW-0175">Coiled coil</keyword>
<sequence length="438" mass="47569">MKDIHPRLQRRSSMIAVAVLAAVSLPALAAPPDRLEELRRQLAEQSARLDQLRDQLSEQEATIASLRDALDEEVLDQQRGGTATGTDQFVAAAEPQIKAQSVDDITSPPKPVGEAPKPQTRAPEVAQIFAEPTVLTQSGKFVLEPSVQTSYWASDRVSLIGYSVIPAILIGLVDVRRVKTTNAVGALTARYGFGNRFEFEVRAPYVYTSVDTVSREILTGSAFDNVFNAEGHGLGDVDATMRFQLNRGDYSKPFWIGWLRYRWHTGTDPFEVVTDCVTRCIGNTTGTGLPLELPTGSGFNAAQAGVTWLYASDPAVFFGGFSYLHNFPRDNLTRTLLVGEEEPLGEIAPGDIFGFNVGMGLALNEKASFSIGYDQSLIDKTQQNGVDVPGAVRTTLGTLSLGVSYRYNPTSTLNLSLGVGVTRDTPDVAFTIRTPLTF</sequence>
<evidence type="ECO:0000313" key="4">
    <source>
        <dbReference type="EMBL" id="MBB6095149.1"/>
    </source>
</evidence>
<evidence type="ECO:0000256" key="1">
    <source>
        <dbReference type="SAM" id="Coils"/>
    </source>
</evidence>
<accession>A0A841HS65</accession>
<dbReference type="EMBL" id="JACHHZ010000005">
    <property type="protein sequence ID" value="MBB6095149.1"/>
    <property type="molecule type" value="Genomic_DNA"/>
</dbReference>
<evidence type="ECO:0000256" key="3">
    <source>
        <dbReference type="SAM" id="SignalP"/>
    </source>
</evidence>